<proteinExistence type="predicted"/>
<gene>
    <name evidence="1" type="ORF">MN202_00970</name>
</gene>
<reference evidence="1 2" key="1">
    <citation type="journal article" date="2023" name="Ecotoxicol. Environ. Saf.">
        <title>Mercury remediation potential of mercury-resistant strain Rheinheimera metallidurans sp. nov. isolated from a municipal waste dumping site.</title>
        <authorList>
            <person name="Yadav V."/>
            <person name="Manjhi A."/>
            <person name="Vadakedath N."/>
        </authorList>
    </citation>
    <scope>NUCLEOTIDE SEQUENCE [LARGE SCALE GENOMIC DNA]</scope>
    <source>
        <strain evidence="1 2">E-49</strain>
    </source>
</reference>
<dbReference type="EMBL" id="JALAAR010000001">
    <property type="protein sequence ID" value="MEH8015790.1"/>
    <property type="molecule type" value="Genomic_DNA"/>
</dbReference>
<sequence>MKKSLNVIPAPHWTLKAHTPDNICLQGSFPELDNIPSAVRAEILRKRFLGQTRSMALNLITSLRIEPLGVLLVPVCGVGSESDNTEAVLYWVRRYACCASCIRTIRLHELQRDLLRFLIEKTGQEYIE</sequence>
<dbReference type="Proteomes" id="UP001375382">
    <property type="component" value="Unassembled WGS sequence"/>
</dbReference>
<evidence type="ECO:0000313" key="2">
    <source>
        <dbReference type="Proteomes" id="UP001375382"/>
    </source>
</evidence>
<dbReference type="RefSeq" id="WP_335734210.1">
    <property type="nucleotide sequence ID" value="NZ_JALAAR010000001.1"/>
</dbReference>
<name>A0ABU8C1L8_9GAMM</name>
<organism evidence="1 2">
    <name type="scientific">Rheinheimera muenzenbergensis</name>
    <dbReference type="NCBI Taxonomy" id="1193628"/>
    <lineage>
        <taxon>Bacteria</taxon>
        <taxon>Pseudomonadati</taxon>
        <taxon>Pseudomonadota</taxon>
        <taxon>Gammaproteobacteria</taxon>
        <taxon>Chromatiales</taxon>
        <taxon>Chromatiaceae</taxon>
        <taxon>Rheinheimera</taxon>
    </lineage>
</organism>
<protein>
    <submittedName>
        <fullName evidence="1">Uncharacterized protein</fullName>
    </submittedName>
</protein>
<keyword evidence="2" id="KW-1185">Reference proteome</keyword>
<comment type="caution">
    <text evidence="1">The sequence shown here is derived from an EMBL/GenBank/DDBJ whole genome shotgun (WGS) entry which is preliminary data.</text>
</comment>
<accession>A0ABU8C1L8</accession>
<evidence type="ECO:0000313" key="1">
    <source>
        <dbReference type="EMBL" id="MEH8015790.1"/>
    </source>
</evidence>